<dbReference type="GO" id="GO:0046677">
    <property type="term" value="P:response to antibiotic"/>
    <property type="evidence" value="ECO:0007669"/>
    <property type="project" value="InterPro"/>
</dbReference>
<dbReference type="SUPFAM" id="SSF46689">
    <property type="entry name" value="Homeodomain-like"/>
    <property type="match status" value="1"/>
</dbReference>
<organism evidence="8">
    <name type="scientific">Streptomyces sp. SID7499</name>
    <dbReference type="NCBI Taxonomy" id="2706086"/>
    <lineage>
        <taxon>Bacteria</taxon>
        <taxon>Bacillati</taxon>
        <taxon>Actinomycetota</taxon>
        <taxon>Actinomycetes</taxon>
        <taxon>Kitasatosporales</taxon>
        <taxon>Streptomycetaceae</taxon>
        <taxon>Streptomyces</taxon>
    </lineage>
</organism>
<protein>
    <submittedName>
        <fullName evidence="8">TetR/AcrR family transcriptional regulator</fullName>
    </submittedName>
</protein>
<sequence length="243" mass="26362">MRLVPSGHTFPVPPSRDQARGGEPPVRRSPGRPPVPLERILTAAEQIVDEEGAEALSMRTLAQRLGSGTATLYRHFDNRAALVAHVVDRLFAVAEIPADELAAMGWRDACRRVAQAMFDTLSRHGNVAPLLVERIPVGPNAMAVRERCIAILLADGFPPRVAAHAYATLSRYVLGFAIQLRGHHDTGRPGSDTQTSAVFRATNPSLFPATAAVADWLPVPLEDEFRFGLELVLDGLGRLRDGD</sequence>
<keyword evidence="1" id="KW-0678">Repressor</keyword>
<dbReference type="InterPro" id="IPR009057">
    <property type="entry name" value="Homeodomain-like_sf"/>
</dbReference>
<keyword evidence="4" id="KW-0804">Transcription</keyword>
<evidence type="ECO:0000256" key="6">
    <source>
        <dbReference type="SAM" id="MobiDB-lite"/>
    </source>
</evidence>
<dbReference type="SUPFAM" id="SSF48498">
    <property type="entry name" value="Tetracyclin repressor-like, C-terminal domain"/>
    <property type="match status" value="1"/>
</dbReference>
<dbReference type="PANTHER" id="PTHR30055">
    <property type="entry name" value="HTH-TYPE TRANSCRIPTIONAL REGULATOR RUTR"/>
    <property type="match status" value="1"/>
</dbReference>
<evidence type="ECO:0000259" key="7">
    <source>
        <dbReference type="PROSITE" id="PS50977"/>
    </source>
</evidence>
<dbReference type="GO" id="GO:0000976">
    <property type="term" value="F:transcription cis-regulatory region binding"/>
    <property type="evidence" value="ECO:0007669"/>
    <property type="project" value="TreeGrafter"/>
</dbReference>
<dbReference type="GO" id="GO:0003700">
    <property type="term" value="F:DNA-binding transcription factor activity"/>
    <property type="evidence" value="ECO:0007669"/>
    <property type="project" value="TreeGrafter"/>
</dbReference>
<dbReference type="InterPro" id="IPR004111">
    <property type="entry name" value="Repressor_TetR_C"/>
</dbReference>
<dbReference type="PROSITE" id="PS50977">
    <property type="entry name" value="HTH_TETR_2"/>
    <property type="match status" value="1"/>
</dbReference>
<dbReference type="GO" id="GO:0045892">
    <property type="term" value="P:negative regulation of DNA-templated transcription"/>
    <property type="evidence" value="ECO:0007669"/>
    <property type="project" value="InterPro"/>
</dbReference>
<evidence type="ECO:0000256" key="4">
    <source>
        <dbReference type="ARBA" id="ARBA00023163"/>
    </source>
</evidence>
<dbReference type="PRINTS" id="PR00455">
    <property type="entry name" value="HTHTETR"/>
</dbReference>
<accession>A0A6G3WIX1</accession>
<evidence type="ECO:0000256" key="3">
    <source>
        <dbReference type="ARBA" id="ARBA00023125"/>
    </source>
</evidence>
<dbReference type="PANTHER" id="PTHR30055:SF151">
    <property type="entry name" value="TRANSCRIPTIONAL REGULATORY PROTEIN"/>
    <property type="match status" value="1"/>
</dbReference>
<evidence type="ECO:0000256" key="5">
    <source>
        <dbReference type="PROSITE-ProRule" id="PRU00335"/>
    </source>
</evidence>
<keyword evidence="3 5" id="KW-0238">DNA-binding</keyword>
<dbReference type="Pfam" id="PF02909">
    <property type="entry name" value="TetR_C_1"/>
    <property type="match status" value="1"/>
</dbReference>
<evidence type="ECO:0000256" key="1">
    <source>
        <dbReference type="ARBA" id="ARBA00022491"/>
    </source>
</evidence>
<comment type="caution">
    <text evidence="8">The sequence shown here is derived from an EMBL/GenBank/DDBJ whole genome shotgun (WGS) entry which is preliminary data.</text>
</comment>
<evidence type="ECO:0000256" key="2">
    <source>
        <dbReference type="ARBA" id="ARBA00023015"/>
    </source>
</evidence>
<keyword evidence="2" id="KW-0805">Transcription regulation</keyword>
<dbReference type="InterPro" id="IPR050109">
    <property type="entry name" value="HTH-type_TetR-like_transc_reg"/>
</dbReference>
<reference evidence="8" key="1">
    <citation type="submission" date="2020-01" db="EMBL/GenBank/DDBJ databases">
        <title>Insect and environment-associated Actinomycetes.</title>
        <authorList>
            <person name="Currrie C."/>
            <person name="Chevrette M."/>
            <person name="Carlson C."/>
            <person name="Stubbendieck R."/>
            <person name="Wendt-Pienkowski E."/>
        </authorList>
    </citation>
    <scope>NUCLEOTIDE SEQUENCE</scope>
    <source>
        <strain evidence="8">SID7499</strain>
    </source>
</reference>
<feature type="region of interest" description="Disordered" evidence="6">
    <location>
        <begin position="1"/>
        <end position="35"/>
    </location>
</feature>
<gene>
    <name evidence="8" type="ORF">G3M58_03030</name>
</gene>
<dbReference type="InterPro" id="IPR003012">
    <property type="entry name" value="Tet_transcr_reg_TetR"/>
</dbReference>
<dbReference type="InterPro" id="IPR001647">
    <property type="entry name" value="HTH_TetR"/>
</dbReference>
<proteinExistence type="predicted"/>
<dbReference type="Pfam" id="PF00440">
    <property type="entry name" value="TetR_N"/>
    <property type="match status" value="1"/>
</dbReference>
<feature type="DNA-binding region" description="H-T-H motif" evidence="5">
    <location>
        <begin position="57"/>
        <end position="76"/>
    </location>
</feature>
<feature type="domain" description="HTH tetR-type" evidence="7">
    <location>
        <begin position="34"/>
        <end position="94"/>
    </location>
</feature>
<dbReference type="InterPro" id="IPR036271">
    <property type="entry name" value="Tet_transcr_reg_TetR-rel_C_sf"/>
</dbReference>
<dbReference type="EMBL" id="JAAGMN010000293">
    <property type="protein sequence ID" value="NEE05404.1"/>
    <property type="molecule type" value="Genomic_DNA"/>
</dbReference>
<dbReference type="PRINTS" id="PR00400">
    <property type="entry name" value="TETREPRESSOR"/>
</dbReference>
<name>A0A6G3WIX1_9ACTN</name>
<evidence type="ECO:0000313" key="8">
    <source>
        <dbReference type="EMBL" id="NEE05404.1"/>
    </source>
</evidence>
<dbReference type="Gene3D" id="1.10.357.10">
    <property type="entry name" value="Tetracycline Repressor, domain 2"/>
    <property type="match status" value="1"/>
</dbReference>
<dbReference type="AlphaFoldDB" id="A0A6G3WIX1"/>